<evidence type="ECO:0000259" key="10">
    <source>
        <dbReference type="Pfam" id="PF22379"/>
    </source>
</evidence>
<evidence type="ECO:0000256" key="4">
    <source>
        <dbReference type="ARBA" id="ARBA00022723"/>
    </source>
</evidence>
<dbReference type="InterPro" id="IPR015408">
    <property type="entry name" value="Znf_Mcm10/DnaG"/>
</dbReference>
<feature type="domain" description="MCM10 OB-fold" evidence="10">
    <location>
        <begin position="239"/>
        <end position="364"/>
    </location>
</feature>
<gene>
    <name evidence="11" type="ORF">KC19_7G183100</name>
</gene>
<dbReference type="PANTHER" id="PTHR13454:SF11">
    <property type="entry name" value="PROTEIN MCM10 HOMOLOG"/>
    <property type="match status" value="1"/>
</dbReference>
<dbReference type="GO" id="GO:0003688">
    <property type="term" value="F:DNA replication origin binding"/>
    <property type="evidence" value="ECO:0007669"/>
    <property type="project" value="TreeGrafter"/>
</dbReference>
<name>A0A8T0H7Y9_CERPU</name>
<keyword evidence="4" id="KW-0479">Metal-binding</keyword>
<dbReference type="GO" id="GO:0006270">
    <property type="term" value="P:DNA replication initiation"/>
    <property type="evidence" value="ECO:0007669"/>
    <property type="project" value="InterPro"/>
</dbReference>
<reference evidence="11" key="1">
    <citation type="submission" date="2020-06" db="EMBL/GenBank/DDBJ databases">
        <title>WGS assembly of Ceratodon purpureus strain R40.</title>
        <authorList>
            <person name="Carey S.B."/>
            <person name="Jenkins J."/>
            <person name="Shu S."/>
            <person name="Lovell J.T."/>
            <person name="Sreedasyam A."/>
            <person name="Maumus F."/>
            <person name="Tiley G.P."/>
            <person name="Fernandez-Pozo N."/>
            <person name="Barry K."/>
            <person name="Chen C."/>
            <person name="Wang M."/>
            <person name="Lipzen A."/>
            <person name="Daum C."/>
            <person name="Saski C.A."/>
            <person name="Payton A.C."/>
            <person name="Mcbreen J.C."/>
            <person name="Conrad R.E."/>
            <person name="Kollar L.M."/>
            <person name="Olsson S."/>
            <person name="Huttunen S."/>
            <person name="Landis J.B."/>
            <person name="Wickett N.J."/>
            <person name="Johnson M.G."/>
            <person name="Rensing S.A."/>
            <person name="Grimwood J."/>
            <person name="Schmutz J."/>
            <person name="Mcdaniel S.F."/>
        </authorList>
    </citation>
    <scope>NUCLEOTIDE SEQUENCE</scope>
    <source>
        <strain evidence="11">R40</strain>
    </source>
</reference>
<feature type="compositionally biased region" description="Polar residues" evidence="8">
    <location>
        <begin position="144"/>
        <end position="155"/>
    </location>
</feature>
<evidence type="ECO:0000256" key="1">
    <source>
        <dbReference type="ARBA" id="ARBA00004123"/>
    </source>
</evidence>
<keyword evidence="12" id="KW-1185">Reference proteome</keyword>
<comment type="caution">
    <text evidence="11">The sequence shown here is derived from an EMBL/GenBank/DDBJ whole genome shotgun (WGS) entry which is preliminary data.</text>
</comment>
<evidence type="ECO:0000256" key="3">
    <source>
        <dbReference type="ARBA" id="ARBA00022705"/>
    </source>
</evidence>
<evidence type="ECO:0000313" key="11">
    <source>
        <dbReference type="EMBL" id="KAG0568056.1"/>
    </source>
</evidence>
<dbReference type="Proteomes" id="UP000822688">
    <property type="component" value="Chromosome 7"/>
</dbReference>
<keyword evidence="5" id="KW-0863">Zinc-finger</keyword>
<comment type="similarity">
    <text evidence="2">Belongs to the MCM10 family.</text>
</comment>
<accession>A0A8T0H7Y9</accession>
<feature type="region of interest" description="Disordered" evidence="8">
    <location>
        <begin position="105"/>
        <end position="125"/>
    </location>
</feature>
<protein>
    <recommendedName>
        <fullName evidence="13">Protein MCM10 homolog</fullName>
    </recommendedName>
</protein>
<dbReference type="InterPro" id="IPR012340">
    <property type="entry name" value="NA-bd_OB-fold"/>
</dbReference>
<dbReference type="EMBL" id="CM026428">
    <property type="protein sequence ID" value="KAG0568056.1"/>
    <property type="molecule type" value="Genomic_DNA"/>
</dbReference>
<evidence type="ECO:0000256" key="2">
    <source>
        <dbReference type="ARBA" id="ARBA00009679"/>
    </source>
</evidence>
<evidence type="ECO:0000256" key="8">
    <source>
        <dbReference type="SAM" id="MobiDB-lite"/>
    </source>
</evidence>
<keyword evidence="7" id="KW-0539">Nucleus</keyword>
<dbReference type="GO" id="GO:0008270">
    <property type="term" value="F:zinc ion binding"/>
    <property type="evidence" value="ECO:0007669"/>
    <property type="project" value="UniProtKB-KW"/>
</dbReference>
<dbReference type="AlphaFoldDB" id="A0A8T0H7Y9"/>
<dbReference type="GO" id="GO:0003697">
    <property type="term" value="F:single-stranded DNA binding"/>
    <property type="evidence" value="ECO:0007669"/>
    <property type="project" value="InterPro"/>
</dbReference>
<feature type="region of interest" description="Disordered" evidence="8">
    <location>
        <begin position="143"/>
        <end position="188"/>
    </location>
</feature>
<dbReference type="Gene3D" id="2.40.50.140">
    <property type="entry name" value="Nucleic acid-binding proteins"/>
    <property type="match status" value="1"/>
</dbReference>
<dbReference type="PANTHER" id="PTHR13454">
    <property type="entry name" value="PROTEIN MCM10 HOMOLOG"/>
    <property type="match status" value="1"/>
</dbReference>
<feature type="domain" description="Zinc finger Mcm10/DnaG-type" evidence="9">
    <location>
        <begin position="367"/>
        <end position="413"/>
    </location>
</feature>
<feature type="compositionally biased region" description="Polar residues" evidence="8">
    <location>
        <begin position="212"/>
        <end position="222"/>
    </location>
</feature>
<sequence>MLHLLLSLHLHCIVPSPILLSALLLYTPSSLILSRSPPLSFFQKHPLGFPKLPSALCPRHCSLLHLVFLLTHQLIPLLHHLLLLPLGLSTMDNEDDALDLLLSLQSDDPLPDTPPSSPVDGRSENNLASTDVVEAGGITLRKLSATQPGSAPTSTSKACSEAAAPSPPIASSAPSTDPDTGYYSDESYERPKRNVTMAAFRDVVKISLGKPDSSTVQNTSRPNPMGKSLPCNQVDVDQHSGLRIRDRLVSSATLNSRFCDLKFVRLQAIKLAGMAANFKGEWATVGALTEKGQPKLSAAGKNFAIWKLASLDGAVISVFVFGDAYSQNWKESTGAVFAVFSAKVRLDEKSKQPSLSIFNANQILKIGSSADFAVCNGKRVGGAPCTMVINRRLQGDFCQHHLGAAYQKIKTKRAEISGGNLATAFSGPGTKRAQTVKSIPKSPLKEVKYTRPIKQLNSADFMKVLSTAEKVTSNAHSQGMRFLETRSRHHYDQEQRLENLKKKATTELSGTRKKARVPLVEKVVNKSTPEKSQGPAEANFMELDIDEIDDDMEQARMFFSSQGSQGLKAK</sequence>
<comment type="subcellular location">
    <subcellularLocation>
        <location evidence="1">Nucleus</location>
    </subcellularLocation>
</comment>
<feature type="compositionally biased region" description="Low complexity" evidence="8">
    <location>
        <begin position="156"/>
        <end position="175"/>
    </location>
</feature>
<keyword evidence="3" id="KW-0235">DNA replication</keyword>
<dbReference type="OrthoDB" id="273123at2759"/>
<dbReference type="Pfam" id="PF22379">
    <property type="entry name" value="OB_MCM10"/>
    <property type="match status" value="1"/>
</dbReference>
<evidence type="ECO:0000256" key="5">
    <source>
        <dbReference type="ARBA" id="ARBA00022771"/>
    </source>
</evidence>
<dbReference type="Pfam" id="PF09329">
    <property type="entry name" value="zf-primase"/>
    <property type="match status" value="1"/>
</dbReference>
<dbReference type="InterPro" id="IPR055065">
    <property type="entry name" value="OB_MCM10"/>
</dbReference>
<dbReference type="GO" id="GO:0043596">
    <property type="term" value="C:nuclear replication fork"/>
    <property type="evidence" value="ECO:0007669"/>
    <property type="project" value="TreeGrafter"/>
</dbReference>
<evidence type="ECO:0000256" key="7">
    <source>
        <dbReference type="ARBA" id="ARBA00023242"/>
    </source>
</evidence>
<organism evidence="11 12">
    <name type="scientific">Ceratodon purpureus</name>
    <name type="common">Fire moss</name>
    <name type="synonym">Dicranum purpureum</name>
    <dbReference type="NCBI Taxonomy" id="3225"/>
    <lineage>
        <taxon>Eukaryota</taxon>
        <taxon>Viridiplantae</taxon>
        <taxon>Streptophyta</taxon>
        <taxon>Embryophyta</taxon>
        <taxon>Bryophyta</taxon>
        <taxon>Bryophytina</taxon>
        <taxon>Bryopsida</taxon>
        <taxon>Dicranidae</taxon>
        <taxon>Pseudoditrichales</taxon>
        <taxon>Ditrichaceae</taxon>
        <taxon>Ceratodon</taxon>
    </lineage>
</organism>
<evidence type="ECO:0008006" key="13">
    <source>
        <dbReference type="Google" id="ProtNLM"/>
    </source>
</evidence>
<keyword evidence="6" id="KW-0862">Zinc</keyword>
<proteinExistence type="inferred from homology"/>
<feature type="region of interest" description="Disordered" evidence="8">
    <location>
        <begin position="211"/>
        <end position="231"/>
    </location>
</feature>
<evidence type="ECO:0000313" key="12">
    <source>
        <dbReference type="Proteomes" id="UP000822688"/>
    </source>
</evidence>
<evidence type="ECO:0000259" key="9">
    <source>
        <dbReference type="Pfam" id="PF09329"/>
    </source>
</evidence>
<dbReference type="InterPro" id="IPR040184">
    <property type="entry name" value="Mcm10"/>
</dbReference>
<evidence type="ECO:0000256" key="6">
    <source>
        <dbReference type="ARBA" id="ARBA00022833"/>
    </source>
</evidence>